<evidence type="ECO:0000256" key="6">
    <source>
        <dbReference type="ARBA" id="ARBA00022801"/>
    </source>
</evidence>
<evidence type="ECO:0000313" key="11">
    <source>
        <dbReference type="Proteomes" id="UP000636479"/>
    </source>
</evidence>
<evidence type="ECO:0000256" key="7">
    <source>
        <dbReference type="ARBA" id="ARBA00023277"/>
    </source>
</evidence>
<comment type="catalytic activity">
    <reaction evidence="9">
        <text>feruloyl-polysaccharide + H2O = ferulate + polysaccharide.</text>
        <dbReference type="EC" id="3.1.1.73"/>
    </reaction>
</comment>
<evidence type="ECO:0000313" key="10">
    <source>
        <dbReference type="EMBL" id="KAF7293027.1"/>
    </source>
</evidence>
<reference evidence="10" key="1">
    <citation type="submission" date="2020-05" db="EMBL/GenBank/DDBJ databases">
        <title>Mycena genomes resolve the evolution of fungal bioluminescence.</title>
        <authorList>
            <person name="Tsai I.J."/>
        </authorList>
    </citation>
    <scope>NUCLEOTIDE SEQUENCE</scope>
    <source>
        <strain evidence="10">171206Taipei</strain>
    </source>
</reference>
<dbReference type="EC" id="3.1.1.73" evidence="2"/>
<organism evidence="10 11">
    <name type="scientific">Mycena indigotica</name>
    <dbReference type="NCBI Taxonomy" id="2126181"/>
    <lineage>
        <taxon>Eukaryota</taxon>
        <taxon>Fungi</taxon>
        <taxon>Dikarya</taxon>
        <taxon>Basidiomycota</taxon>
        <taxon>Agaricomycotina</taxon>
        <taxon>Agaricomycetes</taxon>
        <taxon>Agaricomycetidae</taxon>
        <taxon>Agaricales</taxon>
        <taxon>Marasmiineae</taxon>
        <taxon>Mycenaceae</taxon>
        <taxon>Mycena</taxon>
    </lineage>
</organism>
<dbReference type="RefSeq" id="XP_037215455.1">
    <property type="nucleotide sequence ID" value="XM_037368529.1"/>
</dbReference>
<evidence type="ECO:0000256" key="2">
    <source>
        <dbReference type="ARBA" id="ARBA00013091"/>
    </source>
</evidence>
<protein>
    <recommendedName>
        <fullName evidence="2">feruloyl esterase</fullName>
        <ecNumber evidence="2">3.1.1.73</ecNumber>
    </recommendedName>
</protein>
<sequence>MCDQIAALVLPGADDLPFKMSLTFILLALLSTVSGLPTSYRFSRADSAAVNPIPSTAPANETAGCSSSTAADFLAQFSSTNHANITLALSPELGGNRSFLVHLPAAYDLAVPHALVVSFHGFKSNAKKQERITGLSGSGIRINGKGIVAVYPQGQFGPGKNGDESIRAWQGAPYSPPGVDDVAFTQALVSHLSENLCLDSNRFYASGKSNGGGFTNLLACTPETAGLFAAFAPVSPALYAGANPADCAPGRAVPLINFHGLSDRIIPFGGQESDRQGRIEYATPNITQFREAWAERNGCGSPSKVGAAVKLAAVKLNKKPAVSHPHPDTTLKAFLCNAQVNGFTVDGLGHSWPGTEGLDGGVATFNATTANIIPFFDTYALGQ</sequence>
<dbReference type="Gene3D" id="3.40.50.1820">
    <property type="entry name" value="alpha/beta hydrolase"/>
    <property type="match status" value="1"/>
</dbReference>
<keyword evidence="7" id="KW-0119">Carbohydrate metabolism</keyword>
<dbReference type="PANTHER" id="PTHR38050">
    <property type="match status" value="1"/>
</dbReference>
<evidence type="ECO:0000256" key="8">
    <source>
        <dbReference type="ARBA" id="ARBA00023326"/>
    </source>
</evidence>
<dbReference type="InterPro" id="IPR043595">
    <property type="entry name" value="FaeB/C/D"/>
</dbReference>
<evidence type="ECO:0000256" key="1">
    <source>
        <dbReference type="ARBA" id="ARBA00004613"/>
    </source>
</evidence>
<dbReference type="InterPro" id="IPR029058">
    <property type="entry name" value="AB_hydrolase_fold"/>
</dbReference>
<keyword evidence="5" id="KW-0732">Signal</keyword>
<dbReference type="AlphaFoldDB" id="A0A8H6VT55"/>
<keyword evidence="3" id="KW-0964">Secreted</keyword>
<evidence type="ECO:0000256" key="5">
    <source>
        <dbReference type="ARBA" id="ARBA00022729"/>
    </source>
</evidence>
<comment type="caution">
    <text evidence="10">The sequence shown here is derived from an EMBL/GenBank/DDBJ whole genome shotgun (WGS) entry which is preliminary data.</text>
</comment>
<evidence type="ECO:0000256" key="4">
    <source>
        <dbReference type="ARBA" id="ARBA00022651"/>
    </source>
</evidence>
<dbReference type="SUPFAM" id="SSF53474">
    <property type="entry name" value="alpha/beta-Hydrolases"/>
    <property type="match status" value="1"/>
</dbReference>
<dbReference type="PANTHER" id="PTHR38050:SF2">
    <property type="entry name" value="FERULOYL ESTERASE C-RELATED"/>
    <property type="match status" value="1"/>
</dbReference>
<dbReference type="GO" id="GO:0005576">
    <property type="term" value="C:extracellular region"/>
    <property type="evidence" value="ECO:0007669"/>
    <property type="project" value="UniProtKB-SubCell"/>
</dbReference>
<keyword evidence="11" id="KW-1185">Reference proteome</keyword>
<keyword evidence="8" id="KW-0624">Polysaccharide degradation</keyword>
<dbReference type="GO" id="GO:0030600">
    <property type="term" value="F:feruloyl esterase activity"/>
    <property type="evidence" value="ECO:0007669"/>
    <property type="project" value="UniProtKB-EC"/>
</dbReference>
<comment type="subcellular location">
    <subcellularLocation>
        <location evidence="1">Secreted</location>
    </subcellularLocation>
</comment>
<evidence type="ECO:0000256" key="3">
    <source>
        <dbReference type="ARBA" id="ARBA00022525"/>
    </source>
</evidence>
<proteinExistence type="predicted"/>
<dbReference type="OrthoDB" id="424610at2759"/>
<keyword evidence="6" id="KW-0378">Hydrolase</keyword>
<dbReference type="GeneID" id="59351045"/>
<dbReference type="GO" id="GO:0045493">
    <property type="term" value="P:xylan catabolic process"/>
    <property type="evidence" value="ECO:0007669"/>
    <property type="project" value="UniProtKB-KW"/>
</dbReference>
<evidence type="ECO:0000256" key="9">
    <source>
        <dbReference type="ARBA" id="ARBA00034075"/>
    </source>
</evidence>
<gene>
    <name evidence="10" type="ORF">MIND_01202100</name>
</gene>
<keyword evidence="4" id="KW-0858">Xylan degradation</keyword>
<name>A0A8H6VT55_9AGAR</name>
<accession>A0A8H6VT55</accession>
<dbReference type="Proteomes" id="UP000636479">
    <property type="component" value="Unassembled WGS sequence"/>
</dbReference>
<dbReference type="EMBL" id="JACAZF010000011">
    <property type="protein sequence ID" value="KAF7293027.1"/>
    <property type="molecule type" value="Genomic_DNA"/>
</dbReference>